<comment type="caution">
    <text evidence="1">The sequence shown here is derived from an EMBL/GenBank/DDBJ whole genome shotgun (WGS) entry which is preliminary data.</text>
</comment>
<gene>
    <name evidence="1" type="ORF">LCGC14_1875400</name>
</gene>
<proteinExistence type="predicted"/>
<evidence type="ECO:0000313" key="1">
    <source>
        <dbReference type="EMBL" id="KKL93368.1"/>
    </source>
</evidence>
<name>A0A0F9G3Z6_9ZZZZ</name>
<accession>A0A0F9G3Z6</accession>
<protein>
    <submittedName>
        <fullName evidence="1">Uncharacterized protein</fullName>
    </submittedName>
</protein>
<dbReference type="AlphaFoldDB" id="A0A0F9G3Z6"/>
<reference evidence="1" key="1">
    <citation type="journal article" date="2015" name="Nature">
        <title>Complex archaea that bridge the gap between prokaryotes and eukaryotes.</title>
        <authorList>
            <person name="Spang A."/>
            <person name="Saw J.H."/>
            <person name="Jorgensen S.L."/>
            <person name="Zaremba-Niedzwiedzka K."/>
            <person name="Martijn J."/>
            <person name="Lind A.E."/>
            <person name="van Eijk R."/>
            <person name="Schleper C."/>
            <person name="Guy L."/>
            <person name="Ettema T.J."/>
        </authorList>
    </citation>
    <scope>NUCLEOTIDE SEQUENCE</scope>
</reference>
<sequence length="253" mass="29517">MKLKNVIYLDSSIKIFFLKTEREELKAISPKRIQNITIGYSIGLINNPGGKVQESIKIDRKDIEFMKNYVVISFHIENLHDPNNCEITFHSLIISLTDFPRFKMNIGKTYTFRSIQSQNYPALNLIENQKVSRIVKLPKIIEKRKKMSSNSGLIDPKTMRKVKKEDDKETSNHFIDSYKKFKADIQDTDLLELLRHKTSTIDFNLKNFGISLLCKLLLLVKYVNELVDNDFQSDLQEFLHINIFKNVKKEVSA</sequence>
<dbReference type="EMBL" id="LAZR01019207">
    <property type="protein sequence ID" value="KKL93368.1"/>
    <property type="molecule type" value="Genomic_DNA"/>
</dbReference>
<organism evidence="1">
    <name type="scientific">marine sediment metagenome</name>
    <dbReference type="NCBI Taxonomy" id="412755"/>
    <lineage>
        <taxon>unclassified sequences</taxon>
        <taxon>metagenomes</taxon>
        <taxon>ecological metagenomes</taxon>
    </lineage>
</organism>